<proteinExistence type="predicted"/>
<accession>A0ABW2YRL0</accession>
<comment type="caution">
    <text evidence="1">The sequence shown here is derived from an EMBL/GenBank/DDBJ whole genome shotgun (WGS) entry which is preliminary data.</text>
</comment>
<protein>
    <submittedName>
        <fullName evidence="1">Uncharacterized protein</fullName>
    </submittedName>
</protein>
<evidence type="ECO:0000313" key="2">
    <source>
        <dbReference type="Proteomes" id="UP001596958"/>
    </source>
</evidence>
<gene>
    <name evidence="1" type="ORF">ACFQZS_02765</name>
</gene>
<dbReference type="Proteomes" id="UP001596958">
    <property type="component" value="Unassembled WGS sequence"/>
</dbReference>
<dbReference type="RefSeq" id="WP_377097076.1">
    <property type="nucleotide sequence ID" value="NZ_JBHTHU010000001.1"/>
</dbReference>
<organism evidence="1 2">
    <name type="scientific">Mucilaginibacter calamicampi</name>
    <dbReference type="NCBI Taxonomy" id="1302352"/>
    <lineage>
        <taxon>Bacteria</taxon>
        <taxon>Pseudomonadati</taxon>
        <taxon>Bacteroidota</taxon>
        <taxon>Sphingobacteriia</taxon>
        <taxon>Sphingobacteriales</taxon>
        <taxon>Sphingobacteriaceae</taxon>
        <taxon>Mucilaginibacter</taxon>
    </lineage>
</organism>
<sequence>MKSLFILLLLLLSLQSDNNIIEIEGLAAKYDKNQNIKFAIVNHDRNNKYGCYIGIECCDDDGWSGIAIDITRPLEKTALINDIKPQQKKIISLPLRKILAPWQFGHKRYRLKVVYLDSSYKVYKNYFSKSFEFVKRTK</sequence>
<keyword evidence="2" id="KW-1185">Reference proteome</keyword>
<evidence type="ECO:0000313" key="1">
    <source>
        <dbReference type="EMBL" id="MFD0749047.1"/>
    </source>
</evidence>
<name>A0ABW2YRL0_9SPHI</name>
<reference evidence="2" key="1">
    <citation type="journal article" date="2019" name="Int. J. Syst. Evol. Microbiol.">
        <title>The Global Catalogue of Microorganisms (GCM) 10K type strain sequencing project: providing services to taxonomists for standard genome sequencing and annotation.</title>
        <authorList>
            <consortium name="The Broad Institute Genomics Platform"/>
            <consortium name="The Broad Institute Genome Sequencing Center for Infectious Disease"/>
            <person name="Wu L."/>
            <person name="Ma J."/>
        </authorList>
    </citation>
    <scope>NUCLEOTIDE SEQUENCE [LARGE SCALE GENOMIC DNA]</scope>
    <source>
        <strain evidence="2">CCUG 63418</strain>
    </source>
</reference>
<dbReference type="EMBL" id="JBHTHU010000001">
    <property type="protein sequence ID" value="MFD0749047.1"/>
    <property type="molecule type" value="Genomic_DNA"/>
</dbReference>